<dbReference type="EMBL" id="JBAMIC010000002">
    <property type="protein sequence ID" value="KAK7112394.1"/>
    <property type="molecule type" value="Genomic_DNA"/>
</dbReference>
<feature type="chain" id="PRO_5043002704" description="Extracellular protein" evidence="2">
    <location>
        <begin position="22"/>
        <end position="417"/>
    </location>
</feature>
<dbReference type="Gene3D" id="2.40.10.10">
    <property type="entry name" value="Trypsin-like serine proteases"/>
    <property type="match status" value="1"/>
</dbReference>
<dbReference type="AlphaFoldDB" id="A0AAN9BVX1"/>
<evidence type="ECO:0000256" key="1">
    <source>
        <dbReference type="SAM" id="MobiDB-lite"/>
    </source>
</evidence>
<feature type="signal peptide" evidence="2">
    <location>
        <begin position="1"/>
        <end position="21"/>
    </location>
</feature>
<dbReference type="InterPro" id="IPR043504">
    <property type="entry name" value="Peptidase_S1_PA_chymotrypsin"/>
</dbReference>
<sequence length="417" mass="42787">MAASSSLWVFALCMVIALASAACPDATFSVEHSSACCDNSLNTGVLFGDILCCITPDRTQCYCKSGGNVVGEGCYAGAPTATTTTTIAPPIPPTTDAAQSTTDTAVTTPDTAVTTPDAAGTTTDETETTTDAAATSTGVASASTGAATTTSGPAAAAPVCQCYCDSAPASTSTTQCGPTAPTKLCPEVPMVRGRVLGGNPVDECTVDGVLQFSFNDRQLCNGVFVYDTKGPFVQEPVVYLPTFCRKALDQISIMVPSAQIDGTYNVITFNISNTTIIDEAAVTDNITALLTIPGILEEGSCQKPVCAFNNNTMGSEIDFNNCHITSFGSDNFTMTGTLNSGSLNKVAVAKGTNCTRAGWPGLDCFVPVDPDVYSCSGDAGAPVYCPLTTGETVLFGLVATSSTCGIEPFFNVLPIQP</sequence>
<evidence type="ECO:0008006" key="5">
    <source>
        <dbReference type="Google" id="ProtNLM"/>
    </source>
</evidence>
<protein>
    <recommendedName>
        <fullName evidence="5">Extracellular protein</fullName>
    </recommendedName>
</protein>
<gene>
    <name evidence="3" type="ORF">V1264_011859</name>
</gene>
<proteinExistence type="predicted"/>
<keyword evidence="2" id="KW-0732">Signal</keyword>
<feature type="region of interest" description="Disordered" evidence="1">
    <location>
        <begin position="85"/>
        <end position="148"/>
    </location>
</feature>
<dbReference type="InterPro" id="IPR009003">
    <property type="entry name" value="Peptidase_S1_PA"/>
</dbReference>
<keyword evidence="4" id="KW-1185">Reference proteome</keyword>
<organism evidence="3 4">
    <name type="scientific">Littorina saxatilis</name>
    <dbReference type="NCBI Taxonomy" id="31220"/>
    <lineage>
        <taxon>Eukaryota</taxon>
        <taxon>Metazoa</taxon>
        <taxon>Spiralia</taxon>
        <taxon>Lophotrochozoa</taxon>
        <taxon>Mollusca</taxon>
        <taxon>Gastropoda</taxon>
        <taxon>Caenogastropoda</taxon>
        <taxon>Littorinimorpha</taxon>
        <taxon>Littorinoidea</taxon>
        <taxon>Littorinidae</taxon>
        <taxon>Littorina</taxon>
    </lineage>
</organism>
<name>A0AAN9BVX1_9CAEN</name>
<comment type="caution">
    <text evidence="3">The sequence shown here is derived from an EMBL/GenBank/DDBJ whole genome shotgun (WGS) entry which is preliminary data.</text>
</comment>
<accession>A0AAN9BVX1</accession>
<evidence type="ECO:0000256" key="2">
    <source>
        <dbReference type="SAM" id="SignalP"/>
    </source>
</evidence>
<evidence type="ECO:0000313" key="4">
    <source>
        <dbReference type="Proteomes" id="UP001374579"/>
    </source>
</evidence>
<reference evidence="3 4" key="1">
    <citation type="submission" date="2024-02" db="EMBL/GenBank/DDBJ databases">
        <title>Chromosome-scale genome assembly of the rough periwinkle Littorina saxatilis.</title>
        <authorList>
            <person name="De Jode A."/>
            <person name="Faria R."/>
            <person name="Formenti G."/>
            <person name="Sims Y."/>
            <person name="Smith T.P."/>
            <person name="Tracey A."/>
            <person name="Wood J.M.D."/>
            <person name="Zagrodzka Z.B."/>
            <person name="Johannesson K."/>
            <person name="Butlin R.K."/>
            <person name="Leder E.H."/>
        </authorList>
    </citation>
    <scope>NUCLEOTIDE SEQUENCE [LARGE SCALE GENOMIC DNA]</scope>
    <source>
        <strain evidence="3">Snail1</strain>
        <tissue evidence="3">Muscle</tissue>
    </source>
</reference>
<dbReference type="Proteomes" id="UP001374579">
    <property type="component" value="Unassembled WGS sequence"/>
</dbReference>
<evidence type="ECO:0000313" key="3">
    <source>
        <dbReference type="EMBL" id="KAK7112394.1"/>
    </source>
</evidence>
<dbReference type="SUPFAM" id="SSF50494">
    <property type="entry name" value="Trypsin-like serine proteases"/>
    <property type="match status" value="1"/>
</dbReference>